<feature type="domain" description="Ice-binding protein C-terminal" evidence="2">
    <location>
        <begin position="167"/>
        <end position="186"/>
    </location>
</feature>
<evidence type="ECO:0000259" key="2">
    <source>
        <dbReference type="Pfam" id="PF07589"/>
    </source>
</evidence>
<dbReference type="Proteomes" id="UP000199371">
    <property type="component" value="Unassembled WGS sequence"/>
</dbReference>
<dbReference type="OrthoDB" id="6228891at2"/>
<dbReference type="AlphaFoldDB" id="A0A1H6N6J6"/>
<gene>
    <name evidence="3" type="ORF">SAMN05660691_03680</name>
</gene>
<dbReference type="EMBL" id="FNXF01000019">
    <property type="protein sequence ID" value="SEI10315.1"/>
    <property type="molecule type" value="Genomic_DNA"/>
</dbReference>
<protein>
    <submittedName>
        <fullName evidence="3">PEP-CTERM protein-sorting domain-containing protein</fullName>
    </submittedName>
</protein>
<dbReference type="InterPro" id="IPR013424">
    <property type="entry name" value="Ice-binding_C"/>
</dbReference>
<dbReference type="NCBIfam" id="TIGR02595">
    <property type="entry name" value="PEP_CTERM"/>
    <property type="match status" value="1"/>
</dbReference>
<feature type="signal peptide" evidence="1">
    <location>
        <begin position="1"/>
        <end position="20"/>
    </location>
</feature>
<evidence type="ECO:0000256" key="1">
    <source>
        <dbReference type="SAM" id="SignalP"/>
    </source>
</evidence>
<proteinExistence type="predicted"/>
<evidence type="ECO:0000313" key="3">
    <source>
        <dbReference type="EMBL" id="SEI10315.1"/>
    </source>
</evidence>
<evidence type="ECO:0000313" key="4">
    <source>
        <dbReference type="Proteomes" id="UP000199371"/>
    </source>
</evidence>
<sequence length="190" mass="20284">MLKKLFAAGLLLFITATANATPITRINGSFDVFGIGQTTLNANGEIAQVDFSLNSTLFPVLATGDYLDYFTSDSIFSVKNPLILSNIVGVELWTVEGFSFTGTSIRQNSTQGASTGLYIIGNVTHADFITTETEWFFSTQGLTNDSVNVKSFSSTVTSPAPAVTVAEPTSLAIFALGLMGFAARRKRKSV</sequence>
<accession>A0A1H6N6J6</accession>
<dbReference type="Pfam" id="PF07589">
    <property type="entry name" value="PEP-CTERM"/>
    <property type="match status" value="1"/>
</dbReference>
<keyword evidence="1" id="KW-0732">Signal</keyword>
<reference evidence="4" key="1">
    <citation type="submission" date="2016-10" db="EMBL/GenBank/DDBJ databases">
        <authorList>
            <person name="Varghese N."/>
            <person name="Submissions S."/>
        </authorList>
    </citation>
    <scope>NUCLEOTIDE SEQUENCE [LARGE SCALE GENOMIC DNA]</scope>
    <source>
        <strain evidence="4">DSM 17616</strain>
    </source>
</reference>
<name>A0A1H6N6J6_9GAMM</name>
<organism evidence="3 4">
    <name type="scientific">Rheinheimera pacifica</name>
    <dbReference type="NCBI Taxonomy" id="173990"/>
    <lineage>
        <taxon>Bacteria</taxon>
        <taxon>Pseudomonadati</taxon>
        <taxon>Pseudomonadota</taxon>
        <taxon>Gammaproteobacteria</taxon>
        <taxon>Chromatiales</taxon>
        <taxon>Chromatiaceae</taxon>
        <taxon>Rheinheimera</taxon>
    </lineage>
</organism>
<feature type="chain" id="PRO_5011451238" evidence="1">
    <location>
        <begin position="21"/>
        <end position="190"/>
    </location>
</feature>
<keyword evidence="4" id="KW-1185">Reference proteome</keyword>
<dbReference type="RefSeq" id="WP_092796405.1">
    <property type="nucleotide sequence ID" value="NZ_FNXF01000019.1"/>
</dbReference>